<protein>
    <recommendedName>
        <fullName evidence="3">Dynein heavy chain region D6 P-loop domain-containing protein</fullName>
    </recommendedName>
</protein>
<accession>A0A0S4JP67</accession>
<name>A0A0S4JP67_BODSA</name>
<dbReference type="Pfam" id="PF12796">
    <property type="entry name" value="Ank_2"/>
    <property type="match status" value="1"/>
</dbReference>
<dbReference type="GO" id="GO:0008569">
    <property type="term" value="F:minus-end-directed microtubule motor activity"/>
    <property type="evidence" value="ECO:0007669"/>
    <property type="project" value="InterPro"/>
</dbReference>
<dbReference type="Proteomes" id="UP000051952">
    <property type="component" value="Unassembled WGS sequence"/>
</dbReference>
<dbReference type="Gene3D" id="3.40.50.300">
    <property type="entry name" value="P-loop containing nucleotide triphosphate hydrolases"/>
    <property type="match status" value="1"/>
</dbReference>
<dbReference type="OMA" id="SKWSRIM"/>
<dbReference type="InterPro" id="IPR027417">
    <property type="entry name" value="P-loop_NTPase"/>
</dbReference>
<dbReference type="GO" id="GO:0007018">
    <property type="term" value="P:microtubule-based movement"/>
    <property type="evidence" value="ECO:0007669"/>
    <property type="project" value="InterPro"/>
</dbReference>
<reference evidence="5" key="1">
    <citation type="submission" date="2015-09" db="EMBL/GenBank/DDBJ databases">
        <authorList>
            <consortium name="Pathogen Informatics"/>
        </authorList>
    </citation>
    <scope>NUCLEOTIDE SEQUENCE [LARGE SCALE GENOMIC DNA]</scope>
    <source>
        <strain evidence="5">Lake Konstanz</strain>
    </source>
</reference>
<sequence length="372" mass="41707">MIESVPEDYLPQPHVVRACKNAECRTPIFLAIEDGDPFQSVARLAKDVGSTVWKVEMGSPQNEQNALDYVDVGIQNGDWVYVTNNEFATQEVLRKIAVTLVALQPEPKRFPRREHFRIFFTVEKAFDINDNISLPFPRLLVQNGILARRRPADGGSPTKWSKKLPEESELLYKEVHKHRLRRDAKRDSDSESDAEEPAEKLTGLWFHRAVDFFSADEGTASIKPQDEIFELVHAQNAERLRELAQSGKVDVNKVTQFGMTPLQTAVSNELTIAVRVLLEAGADPNTAREADGCPPLFMSIETEDILYALLEYGADLFTKFENDRIENHPSTAPHIAKLVKKIKADQQPPQAAAPEPDADSQKVIVDDVAVEA</sequence>
<dbReference type="EMBL" id="CYKH01002042">
    <property type="protein sequence ID" value="CUG92467.1"/>
    <property type="molecule type" value="Genomic_DNA"/>
</dbReference>
<dbReference type="InterPro" id="IPR004273">
    <property type="entry name" value="Dynein_heavy_D6_P-loop"/>
</dbReference>
<dbReference type="GO" id="GO:0030286">
    <property type="term" value="C:dynein complex"/>
    <property type="evidence" value="ECO:0007669"/>
    <property type="project" value="InterPro"/>
</dbReference>
<dbReference type="Gene3D" id="1.25.40.20">
    <property type="entry name" value="Ankyrin repeat-containing domain"/>
    <property type="match status" value="1"/>
</dbReference>
<dbReference type="VEuPathDB" id="TriTrypDB:BSAL_37445"/>
<dbReference type="InterPro" id="IPR036770">
    <property type="entry name" value="Ankyrin_rpt-contain_sf"/>
</dbReference>
<feature type="domain" description="Dynein heavy chain region D6 P-loop" evidence="3">
    <location>
        <begin position="24"/>
        <end position="128"/>
    </location>
</feature>
<gene>
    <name evidence="4" type="ORF">BSAL_37445</name>
</gene>
<organism evidence="4 5">
    <name type="scientific">Bodo saltans</name>
    <name type="common">Flagellated protozoan</name>
    <dbReference type="NCBI Taxonomy" id="75058"/>
    <lineage>
        <taxon>Eukaryota</taxon>
        <taxon>Discoba</taxon>
        <taxon>Euglenozoa</taxon>
        <taxon>Kinetoplastea</taxon>
        <taxon>Metakinetoplastina</taxon>
        <taxon>Eubodonida</taxon>
        <taxon>Bodonidae</taxon>
        <taxon>Bodo</taxon>
    </lineage>
</organism>
<dbReference type="Pfam" id="PF03028">
    <property type="entry name" value="Dynein_heavy"/>
    <property type="match status" value="1"/>
</dbReference>
<proteinExistence type="predicted"/>
<keyword evidence="5" id="KW-1185">Reference proteome</keyword>
<dbReference type="OrthoDB" id="426293at2759"/>
<dbReference type="PROSITE" id="PS50088">
    <property type="entry name" value="ANK_REPEAT"/>
    <property type="match status" value="1"/>
</dbReference>
<dbReference type="InterPro" id="IPR002110">
    <property type="entry name" value="Ankyrin_rpt"/>
</dbReference>
<evidence type="ECO:0000259" key="3">
    <source>
        <dbReference type="Pfam" id="PF03028"/>
    </source>
</evidence>
<dbReference type="SUPFAM" id="SSF48403">
    <property type="entry name" value="Ankyrin repeat"/>
    <property type="match status" value="1"/>
</dbReference>
<evidence type="ECO:0000256" key="2">
    <source>
        <dbReference type="SAM" id="MobiDB-lite"/>
    </source>
</evidence>
<dbReference type="SMART" id="SM00248">
    <property type="entry name" value="ANK"/>
    <property type="match status" value="2"/>
</dbReference>
<feature type="compositionally biased region" description="Low complexity" evidence="2">
    <location>
        <begin position="345"/>
        <end position="355"/>
    </location>
</feature>
<evidence type="ECO:0000313" key="4">
    <source>
        <dbReference type="EMBL" id="CUG92467.1"/>
    </source>
</evidence>
<evidence type="ECO:0000256" key="1">
    <source>
        <dbReference type="PROSITE-ProRule" id="PRU00023"/>
    </source>
</evidence>
<feature type="region of interest" description="Disordered" evidence="2">
    <location>
        <begin position="343"/>
        <end position="372"/>
    </location>
</feature>
<feature type="repeat" description="ANK" evidence="1">
    <location>
        <begin position="257"/>
        <end position="289"/>
    </location>
</feature>
<dbReference type="PROSITE" id="PS50297">
    <property type="entry name" value="ANK_REP_REGION"/>
    <property type="match status" value="1"/>
</dbReference>
<evidence type="ECO:0000313" key="5">
    <source>
        <dbReference type="Proteomes" id="UP000051952"/>
    </source>
</evidence>
<dbReference type="AlphaFoldDB" id="A0A0S4JP67"/>
<keyword evidence="1" id="KW-0040">ANK repeat</keyword>